<dbReference type="PANTHER" id="PTHR11592">
    <property type="entry name" value="GLUTATHIONE PEROXIDASE"/>
    <property type="match status" value="1"/>
</dbReference>
<dbReference type="GO" id="GO:0005576">
    <property type="term" value="C:extracellular region"/>
    <property type="evidence" value="ECO:0007669"/>
    <property type="project" value="UniProtKB-SubCell"/>
</dbReference>
<dbReference type="eggNOG" id="KOG1651">
    <property type="taxonomic scope" value="Eukaryota"/>
</dbReference>
<dbReference type="Proteomes" id="UP000005238">
    <property type="component" value="Unassembled WGS sequence"/>
</dbReference>
<dbReference type="PANTHER" id="PTHR11592:SF88">
    <property type="entry name" value="GLUTATHIONE PEROXIDASE-RELATED"/>
    <property type="match status" value="1"/>
</dbReference>
<dbReference type="VEuPathDB" id="FungiDB:KRP22_4482"/>
<evidence type="ECO:0000256" key="6">
    <source>
        <dbReference type="ARBA" id="ARBA00023002"/>
    </source>
</evidence>
<evidence type="ECO:0000256" key="2">
    <source>
        <dbReference type="ARBA" id="ARBA00006926"/>
    </source>
</evidence>
<name>H3GP91_PHYRM</name>
<dbReference type="EnsemblProtists" id="Phyra78491">
    <property type="protein sequence ID" value="Phyra78491"/>
    <property type="gene ID" value="Phyra78491"/>
</dbReference>
<evidence type="ECO:0000256" key="5">
    <source>
        <dbReference type="ARBA" id="ARBA00022729"/>
    </source>
</evidence>
<evidence type="ECO:0000313" key="9">
    <source>
        <dbReference type="EnsemblProtists" id="Phyra78491"/>
    </source>
</evidence>
<keyword evidence="10" id="KW-1185">Reference proteome</keyword>
<dbReference type="PRINTS" id="PR01011">
    <property type="entry name" value="GLUTPROXDASE"/>
</dbReference>
<reference evidence="9" key="2">
    <citation type="submission" date="2015-06" db="UniProtKB">
        <authorList>
            <consortium name="EnsemblProtists"/>
        </authorList>
    </citation>
    <scope>IDENTIFICATION</scope>
    <source>
        <strain evidence="9">Pr102</strain>
    </source>
</reference>
<dbReference type="HOGENOM" id="CLU_029507_2_0_1"/>
<comment type="similarity">
    <text evidence="2 7">Belongs to the glutathione peroxidase family.</text>
</comment>
<evidence type="ECO:0000256" key="7">
    <source>
        <dbReference type="RuleBase" id="RU000499"/>
    </source>
</evidence>
<protein>
    <recommendedName>
        <fullName evidence="7">Glutathione peroxidase</fullName>
    </recommendedName>
</protein>
<accession>H3GP91</accession>
<reference evidence="10" key="1">
    <citation type="journal article" date="2006" name="Science">
        <title>Phytophthora genome sequences uncover evolutionary origins and mechanisms of pathogenesis.</title>
        <authorList>
            <person name="Tyler B.M."/>
            <person name="Tripathy S."/>
            <person name="Zhang X."/>
            <person name="Dehal P."/>
            <person name="Jiang R.H."/>
            <person name="Aerts A."/>
            <person name="Arredondo F.D."/>
            <person name="Baxter L."/>
            <person name="Bensasson D."/>
            <person name="Beynon J.L."/>
            <person name="Chapman J."/>
            <person name="Damasceno C.M."/>
            <person name="Dorrance A.E."/>
            <person name="Dou D."/>
            <person name="Dickerman A.W."/>
            <person name="Dubchak I.L."/>
            <person name="Garbelotto M."/>
            <person name="Gijzen M."/>
            <person name="Gordon S.G."/>
            <person name="Govers F."/>
            <person name="Grunwald N.J."/>
            <person name="Huang W."/>
            <person name="Ivors K.L."/>
            <person name="Jones R.W."/>
            <person name="Kamoun S."/>
            <person name="Krampis K."/>
            <person name="Lamour K.H."/>
            <person name="Lee M.K."/>
            <person name="McDonald W.H."/>
            <person name="Medina M."/>
            <person name="Meijer H.J."/>
            <person name="Nordberg E.K."/>
            <person name="Maclean D.J."/>
            <person name="Ospina-Giraldo M.D."/>
            <person name="Morris P.F."/>
            <person name="Phuntumart V."/>
            <person name="Putnam N.H."/>
            <person name="Rash S."/>
            <person name="Rose J.K."/>
            <person name="Sakihama Y."/>
            <person name="Salamov A.A."/>
            <person name="Savidor A."/>
            <person name="Scheuring C.F."/>
            <person name="Smith B.M."/>
            <person name="Sobral B.W."/>
            <person name="Terry A."/>
            <person name="Torto-Alalibo T.A."/>
            <person name="Win J."/>
            <person name="Xu Z."/>
            <person name="Zhang H."/>
            <person name="Grigoriev I.V."/>
            <person name="Rokhsar D.S."/>
            <person name="Boore J.L."/>
        </authorList>
    </citation>
    <scope>NUCLEOTIDE SEQUENCE [LARGE SCALE GENOMIC DNA]</scope>
    <source>
        <strain evidence="10">Pr102</strain>
    </source>
</reference>
<evidence type="ECO:0000313" key="10">
    <source>
        <dbReference type="Proteomes" id="UP000005238"/>
    </source>
</evidence>
<dbReference type="InParanoid" id="H3GP91"/>
<keyword evidence="4 7" id="KW-0575">Peroxidase</keyword>
<dbReference type="STRING" id="164328.H3GP91"/>
<dbReference type="VEuPathDB" id="FungiDB:KRP23_13768"/>
<dbReference type="EMBL" id="DS566029">
    <property type="status" value="NOT_ANNOTATED_CDS"/>
    <property type="molecule type" value="Genomic_DNA"/>
</dbReference>
<dbReference type="SUPFAM" id="SSF52833">
    <property type="entry name" value="Thioredoxin-like"/>
    <property type="match status" value="1"/>
</dbReference>
<feature type="compositionally biased region" description="Low complexity" evidence="8">
    <location>
        <begin position="61"/>
        <end position="76"/>
    </location>
</feature>
<evidence type="ECO:0000256" key="4">
    <source>
        <dbReference type="ARBA" id="ARBA00022559"/>
    </source>
</evidence>
<proteinExistence type="inferred from homology"/>
<keyword evidence="3" id="KW-0964">Secreted</keyword>
<evidence type="ECO:0000256" key="3">
    <source>
        <dbReference type="ARBA" id="ARBA00022525"/>
    </source>
</evidence>
<feature type="region of interest" description="Disordered" evidence="8">
    <location>
        <begin position="59"/>
        <end position="82"/>
    </location>
</feature>
<keyword evidence="6 7" id="KW-0560">Oxidoreductase</keyword>
<dbReference type="Gene3D" id="3.40.30.10">
    <property type="entry name" value="Glutaredoxin"/>
    <property type="match status" value="1"/>
</dbReference>
<feature type="region of interest" description="Disordered" evidence="8">
    <location>
        <begin position="1"/>
        <end position="25"/>
    </location>
</feature>
<dbReference type="GO" id="GO:0006979">
    <property type="term" value="P:response to oxidative stress"/>
    <property type="evidence" value="ECO:0007669"/>
    <property type="project" value="InterPro"/>
</dbReference>
<comment type="subcellular location">
    <subcellularLocation>
        <location evidence="1">Secreted</location>
    </subcellularLocation>
</comment>
<dbReference type="GO" id="GO:0004602">
    <property type="term" value="F:glutathione peroxidase activity"/>
    <property type="evidence" value="ECO:0000318"/>
    <property type="project" value="GO_Central"/>
</dbReference>
<keyword evidence="5" id="KW-0732">Signal</keyword>
<evidence type="ECO:0000256" key="8">
    <source>
        <dbReference type="SAM" id="MobiDB-lite"/>
    </source>
</evidence>
<feature type="compositionally biased region" description="Low complexity" evidence="8">
    <location>
        <begin position="11"/>
        <end position="25"/>
    </location>
</feature>
<dbReference type="OMA" id="SHPMRLI"/>
<dbReference type="Pfam" id="PF00255">
    <property type="entry name" value="GSHPx"/>
    <property type="match status" value="1"/>
</dbReference>
<evidence type="ECO:0000256" key="1">
    <source>
        <dbReference type="ARBA" id="ARBA00004613"/>
    </source>
</evidence>
<sequence>MKLPTGYGCETTSGDDAALDASAATTARESEDCVNGVLRPASQSQQQYHNLPVAVPVPVTGSSSAASPDRARAGSAPRRKSAHNFSFRSLTGSKFIRLADYAGKPILIVNVASHCNSTTKAYVQLNDLAKRFPELLVIGCPCNQFGHQENLNGDEIYQSLRHIRPGKGFEPAFQLTEKVEVNGANAHAIFNFLRITLPYPCDRSLLDEMSTPSGVFSHPMRLIWMPVTRADVSWNFEKVRLQTLHLYSSGADKKVSFYLLLQFLISPDGTPYKRYSPKLDFTAMIEDIKFLLKVDVSNEKQL</sequence>
<dbReference type="InterPro" id="IPR036249">
    <property type="entry name" value="Thioredoxin-like_sf"/>
</dbReference>
<dbReference type="InterPro" id="IPR000889">
    <property type="entry name" value="Glutathione_peroxidase"/>
</dbReference>
<organism evidence="9 10">
    <name type="scientific">Phytophthora ramorum</name>
    <name type="common">Sudden oak death agent</name>
    <dbReference type="NCBI Taxonomy" id="164328"/>
    <lineage>
        <taxon>Eukaryota</taxon>
        <taxon>Sar</taxon>
        <taxon>Stramenopiles</taxon>
        <taxon>Oomycota</taxon>
        <taxon>Peronosporomycetes</taxon>
        <taxon>Peronosporales</taxon>
        <taxon>Peronosporaceae</taxon>
        <taxon>Phytophthora</taxon>
    </lineage>
</organism>
<dbReference type="AlphaFoldDB" id="H3GP91"/>
<dbReference type="PROSITE" id="PS51355">
    <property type="entry name" value="GLUTATHIONE_PEROXID_3"/>
    <property type="match status" value="1"/>
</dbReference>